<gene>
    <name evidence="2" type="ORF">QLQ12_44935</name>
</gene>
<organism evidence="2 3">
    <name type="scientific">Actinoplanes sandaracinus</name>
    <dbReference type="NCBI Taxonomy" id="3045177"/>
    <lineage>
        <taxon>Bacteria</taxon>
        <taxon>Bacillati</taxon>
        <taxon>Actinomycetota</taxon>
        <taxon>Actinomycetes</taxon>
        <taxon>Micromonosporales</taxon>
        <taxon>Micromonosporaceae</taxon>
        <taxon>Actinoplanes</taxon>
    </lineage>
</organism>
<feature type="signal peptide" evidence="1">
    <location>
        <begin position="1"/>
        <end position="26"/>
    </location>
</feature>
<proteinExistence type="predicted"/>
<comment type="caution">
    <text evidence="2">The sequence shown here is derived from an EMBL/GenBank/DDBJ whole genome shotgun (WGS) entry which is preliminary data.</text>
</comment>
<evidence type="ECO:0008006" key="4">
    <source>
        <dbReference type="Google" id="ProtNLM"/>
    </source>
</evidence>
<dbReference type="EMBL" id="JASCTH010000053">
    <property type="protein sequence ID" value="MDI6105747.1"/>
    <property type="molecule type" value="Genomic_DNA"/>
</dbReference>
<evidence type="ECO:0000256" key="1">
    <source>
        <dbReference type="SAM" id="SignalP"/>
    </source>
</evidence>
<feature type="chain" id="PRO_5046272420" description="Secreted protein" evidence="1">
    <location>
        <begin position="27"/>
        <end position="91"/>
    </location>
</feature>
<name>A0ABT6X157_9ACTN</name>
<sequence>MRAAKATAVLTAGVLSLALAGAPAAAAGHDPAQRPETASVSVAPEAQWHYVNTYFSFDKCVTARDDFREVGIWAECFLRNDGARYELWTWW</sequence>
<dbReference type="RefSeq" id="WP_282767213.1">
    <property type="nucleotide sequence ID" value="NZ_JASCTH010000053.1"/>
</dbReference>
<keyword evidence="1" id="KW-0732">Signal</keyword>
<keyword evidence="3" id="KW-1185">Reference proteome</keyword>
<protein>
    <recommendedName>
        <fullName evidence="4">Secreted protein</fullName>
    </recommendedName>
</protein>
<evidence type="ECO:0000313" key="3">
    <source>
        <dbReference type="Proteomes" id="UP001241758"/>
    </source>
</evidence>
<reference evidence="2 3" key="1">
    <citation type="submission" date="2023-05" db="EMBL/GenBank/DDBJ databases">
        <title>Actinoplanes sp. NEAU-A12 genome sequencing.</title>
        <authorList>
            <person name="Wang Z.-S."/>
        </authorList>
    </citation>
    <scope>NUCLEOTIDE SEQUENCE [LARGE SCALE GENOMIC DNA]</scope>
    <source>
        <strain evidence="2 3">NEAU-A12</strain>
    </source>
</reference>
<evidence type="ECO:0000313" key="2">
    <source>
        <dbReference type="EMBL" id="MDI6105747.1"/>
    </source>
</evidence>
<accession>A0ABT6X157</accession>
<dbReference type="Proteomes" id="UP001241758">
    <property type="component" value="Unassembled WGS sequence"/>
</dbReference>